<feature type="domain" description="Aerobactin siderophore biosynthesis IucA/IucC N-terminal" evidence="2">
    <location>
        <begin position="129"/>
        <end position="365"/>
    </location>
</feature>
<dbReference type="Pfam" id="PF06276">
    <property type="entry name" value="FhuF"/>
    <property type="match status" value="1"/>
</dbReference>
<dbReference type="GO" id="GO:0016881">
    <property type="term" value="F:acid-amino acid ligase activity"/>
    <property type="evidence" value="ECO:0007669"/>
    <property type="project" value="UniProtKB-ARBA"/>
</dbReference>
<dbReference type="Gene3D" id="1.10.510.40">
    <property type="match status" value="1"/>
</dbReference>
<evidence type="ECO:0000259" key="3">
    <source>
        <dbReference type="Pfam" id="PF06276"/>
    </source>
</evidence>
<dbReference type="InterPro" id="IPR037455">
    <property type="entry name" value="LucA/IucC-like"/>
</dbReference>
<gene>
    <name evidence="4" type="ORF">GGR04_003439</name>
</gene>
<dbReference type="RefSeq" id="WP_312857476.1">
    <property type="nucleotide sequence ID" value="NZ_JACIEK010000010.1"/>
</dbReference>
<keyword evidence="5" id="KW-1185">Reference proteome</keyword>
<evidence type="ECO:0000313" key="5">
    <source>
        <dbReference type="Proteomes" id="UP000542776"/>
    </source>
</evidence>
<comment type="pathway">
    <text evidence="1">Siderophore biosynthesis.</text>
</comment>
<accession>A0A7W6ML99</accession>
<evidence type="ECO:0000313" key="4">
    <source>
        <dbReference type="EMBL" id="MBB3999569.1"/>
    </source>
</evidence>
<comment type="caution">
    <text evidence="4">The sequence shown here is derived from an EMBL/GenBank/DDBJ whole genome shotgun (WGS) entry which is preliminary data.</text>
</comment>
<dbReference type="PANTHER" id="PTHR34384">
    <property type="entry name" value="L-2,3-DIAMINOPROPANOATE--CITRATE LIGASE"/>
    <property type="match status" value="1"/>
</dbReference>
<dbReference type="InterPro" id="IPR007310">
    <property type="entry name" value="Aerobactin_biosyn_IucA/IucC_N"/>
</dbReference>
<feature type="domain" description="Aerobactin siderophore biosynthesis IucA/IucC-like C-terminal" evidence="3">
    <location>
        <begin position="385"/>
        <end position="548"/>
    </location>
</feature>
<dbReference type="GO" id="GO:0019290">
    <property type="term" value="P:siderophore biosynthetic process"/>
    <property type="evidence" value="ECO:0007669"/>
    <property type="project" value="InterPro"/>
</dbReference>
<reference evidence="4 5" key="1">
    <citation type="submission" date="2020-08" db="EMBL/GenBank/DDBJ databases">
        <title>Genomic Encyclopedia of Type Strains, Phase IV (KMG-IV): sequencing the most valuable type-strain genomes for metagenomic binning, comparative biology and taxonomic classification.</title>
        <authorList>
            <person name="Goeker M."/>
        </authorList>
    </citation>
    <scope>NUCLEOTIDE SEQUENCE [LARGE SCALE GENOMIC DNA]</scope>
    <source>
        <strain evidence="4 5">DSM 102238</strain>
    </source>
</reference>
<dbReference type="Pfam" id="PF04183">
    <property type="entry name" value="IucA_IucC"/>
    <property type="match status" value="1"/>
</dbReference>
<proteinExistence type="predicted"/>
<dbReference type="AlphaFoldDB" id="A0A7W6ML99"/>
<sequence length="566" mass="61459">MPLPLEISGQPEERVLRQLSEALLFEGIAHRDAPDAGAPGRLRWRLGARCFRATGTIGPFARPRLEPATIETAGTDGRWRAADLAALVDAIPATPERLAQLGAELRQTVELCRWNAANVAASERRALPFAALDAALDEGHPYHPCFKARTGFTLDDHRLYGPEAARPFRLEWLAIRRDAVALALPEADADVGRRELGDALDVLNARLREAGHSPETHALLPVHPWQWHYLQSSPLALWLADGRAVALGPAGACYRASQSLRTLHDCDDPAAASVKLALHVVSTSSLRTLDPHFVLTAPALSRWLAAVVAGDPLLRGRYRLDLLPEYAAVLADRDGPLRGELAAIWRESPRLAPGEAAVPFNALTAVEPDGAPFAAPWIARHGLDAWLDRLVEVAVLPVWHLLVAHGIALEAHGQNMILVHRGGWPERVILRDFHESAEYGVDFVADPAGVPDFGAIDPAHAGPVDDRFHAMRSPAVLAELVTDSLFVFNLCEVTHALRLAYGLDEAGFWHGLGARLRRHAREHGLEDRLARLGLDAPTLKVEPLLSRKLGLPGTAGGLLVPNPLCP</sequence>
<dbReference type="InterPro" id="IPR022770">
    <property type="entry name" value="IucA/IucC-like_C"/>
</dbReference>
<evidence type="ECO:0000259" key="2">
    <source>
        <dbReference type="Pfam" id="PF04183"/>
    </source>
</evidence>
<organism evidence="4 5">
    <name type="scientific">Aureimonas pseudogalii</name>
    <dbReference type="NCBI Taxonomy" id="1744844"/>
    <lineage>
        <taxon>Bacteria</taxon>
        <taxon>Pseudomonadati</taxon>
        <taxon>Pseudomonadota</taxon>
        <taxon>Alphaproteobacteria</taxon>
        <taxon>Hyphomicrobiales</taxon>
        <taxon>Aurantimonadaceae</taxon>
        <taxon>Aureimonas</taxon>
    </lineage>
</organism>
<dbReference type="Proteomes" id="UP000542776">
    <property type="component" value="Unassembled WGS sequence"/>
</dbReference>
<dbReference type="Gene3D" id="6.10.250.3370">
    <property type="match status" value="1"/>
</dbReference>
<dbReference type="EMBL" id="JACIEK010000010">
    <property type="protein sequence ID" value="MBB3999569.1"/>
    <property type="molecule type" value="Genomic_DNA"/>
</dbReference>
<protein>
    <submittedName>
        <fullName evidence="4">Siderophore synthetase component</fullName>
    </submittedName>
</protein>
<name>A0A7W6ML99_9HYPH</name>
<dbReference type="PANTHER" id="PTHR34384:SF6">
    <property type="entry name" value="STAPHYLOFERRIN B SYNTHASE"/>
    <property type="match status" value="1"/>
</dbReference>
<evidence type="ECO:0000256" key="1">
    <source>
        <dbReference type="ARBA" id="ARBA00004924"/>
    </source>
</evidence>